<dbReference type="InterPro" id="IPR012836">
    <property type="entry name" value="FlgF"/>
</dbReference>
<protein>
    <recommendedName>
        <fullName evidence="4">Flagellar basal-body rod protein FlgF</fullName>
    </recommendedName>
</protein>
<reference evidence="8 9" key="1">
    <citation type="submission" date="2023-01" db="EMBL/GenBank/DDBJ databases">
        <title>Psychrosphaera sp. nov., isolated from marine algae.</title>
        <authorList>
            <person name="Bayburt H."/>
            <person name="Choi B.J."/>
            <person name="Kim J.M."/>
            <person name="Choi D.G."/>
            <person name="Jeon C.O."/>
        </authorList>
    </citation>
    <scope>NUCLEOTIDE SEQUENCE [LARGE SCALE GENOMIC DNA]</scope>
    <source>
        <strain evidence="8 9">G1-22</strain>
    </source>
</reference>
<evidence type="ECO:0000256" key="3">
    <source>
        <dbReference type="ARBA" id="ARBA00023143"/>
    </source>
</evidence>
<evidence type="ECO:0000256" key="1">
    <source>
        <dbReference type="ARBA" id="ARBA00004117"/>
    </source>
</evidence>
<dbReference type="EMBL" id="JAQOMS010000002">
    <property type="protein sequence ID" value="MDC2888312.1"/>
    <property type="molecule type" value="Genomic_DNA"/>
</dbReference>
<feature type="domain" description="Flagellar basal body rod protein N-terminal" evidence="5">
    <location>
        <begin position="5"/>
        <end position="35"/>
    </location>
</feature>
<dbReference type="Pfam" id="PF06429">
    <property type="entry name" value="Flg_bbr_C"/>
    <property type="match status" value="1"/>
</dbReference>
<dbReference type="Pfam" id="PF22692">
    <property type="entry name" value="LlgE_F_G_D1"/>
    <property type="match status" value="1"/>
</dbReference>
<dbReference type="InterPro" id="IPR010930">
    <property type="entry name" value="Flg_bb/hook_C_dom"/>
</dbReference>
<comment type="caution">
    <text evidence="8">The sequence shown here is derived from an EMBL/GenBank/DDBJ whole genome shotgun (WGS) entry which is preliminary data.</text>
</comment>
<evidence type="ECO:0000259" key="6">
    <source>
        <dbReference type="Pfam" id="PF06429"/>
    </source>
</evidence>
<evidence type="ECO:0000259" key="5">
    <source>
        <dbReference type="Pfam" id="PF00460"/>
    </source>
</evidence>
<dbReference type="InterPro" id="IPR001444">
    <property type="entry name" value="Flag_bb_rod_N"/>
</dbReference>
<feature type="domain" description="Flagellar basal-body/hook protein C-terminal" evidence="6">
    <location>
        <begin position="207"/>
        <end position="249"/>
    </location>
</feature>
<dbReference type="Proteomes" id="UP001528411">
    <property type="component" value="Unassembled WGS sequence"/>
</dbReference>
<proteinExistence type="inferred from homology"/>
<dbReference type="PANTHER" id="PTHR30435:SF18">
    <property type="entry name" value="FLAGELLAR BASAL-BODY ROD PROTEIN FLGF"/>
    <property type="match status" value="1"/>
</dbReference>
<dbReference type="NCBIfam" id="TIGR03506">
    <property type="entry name" value="FlgEFG_subfam"/>
    <property type="match status" value="1"/>
</dbReference>
<comment type="subunit">
    <text evidence="4">The basal body constitutes a major portion of the flagellar organelle and consists of five rings (E,L,P,S, and M) mounted on a central rod. The rod consists of about 26 subunits of FlgG in the distal portion, and FlgB, FlgC and FlgF are thought to build up the proximal portion of the rod with about 6 subunits each.</text>
</comment>
<gene>
    <name evidence="8" type="primary">flgF</name>
    <name evidence="8" type="ORF">PN838_05355</name>
</gene>
<evidence type="ECO:0000259" key="7">
    <source>
        <dbReference type="Pfam" id="PF22692"/>
    </source>
</evidence>
<comment type="subcellular location">
    <subcellularLocation>
        <location evidence="1 4">Bacterial flagellum basal body</location>
    </subcellularLocation>
</comment>
<evidence type="ECO:0000313" key="8">
    <source>
        <dbReference type="EMBL" id="MDC2888312.1"/>
    </source>
</evidence>
<keyword evidence="9" id="KW-1185">Reference proteome</keyword>
<dbReference type="Pfam" id="PF00460">
    <property type="entry name" value="Flg_bb_rod"/>
    <property type="match status" value="1"/>
</dbReference>
<dbReference type="NCBIfam" id="TIGR02490">
    <property type="entry name" value="flgF"/>
    <property type="match status" value="1"/>
</dbReference>
<dbReference type="RefSeq" id="WP_215962164.1">
    <property type="nucleotide sequence ID" value="NZ_JAQOMS010000002.1"/>
</dbReference>
<evidence type="ECO:0000256" key="4">
    <source>
        <dbReference type="RuleBase" id="RU362116"/>
    </source>
</evidence>
<dbReference type="NCBIfam" id="NF009280">
    <property type="entry name" value="PRK12640.1"/>
    <property type="match status" value="1"/>
</dbReference>
<feature type="domain" description="Flagellar hook protein FlgE/F/G-like D1" evidence="7">
    <location>
        <begin position="81"/>
        <end position="146"/>
    </location>
</feature>
<keyword evidence="8" id="KW-0966">Cell projection</keyword>
<keyword evidence="3 4" id="KW-0975">Bacterial flagellum</keyword>
<name>A0ABT5F9V6_9GAMM</name>
<comment type="similarity">
    <text evidence="2 4">Belongs to the flagella basal body rod proteins family.</text>
</comment>
<evidence type="ECO:0000256" key="2">
    <source>
        <dbReference type="ARBA" id="ARBA00009677"/>
    </source>
</evidence>
<sequence>MDKMLYVAMSGAKQNLIGVSMNANNLANAKTAGFRADFEQQRSMQAFGEGHPTRVFAVTERPGSKMNHGSIATTGRDLDIAIKGDGMLAVQDRTGSEAYTREGNLQITKEGLLTTARGAPVMGEGGPIVIPLPIEKIEIGPDGSVTIRPSGAPANFLETVDRIKLIEPPSLNSMTKGNDGLFRSKESVLTNDLCGFCDASPNIGIESGALELSNVSPVSEMTAMIAHQRQYELQIKLMKKAEEIDRAQDQLLRIF</sequence>
<dbReference type="InterPro" id="IPR020013">
    <property type="entry name" value="Flagellar_FlgE/F/G"/>
</dbReference>
<organism evidence="8 9">
    <name type="scientific">Psychrosphaera algicola</name>
    <dbReference type="NCBI Taxonomy" id="3023714"/>
    <lineage>
        <taxon>Bacteria</taxon>
        <taxon>Pseudomonadati</taxon>
        <taxon>Pseudomonadota</taxon>
        <taxon>Gammaproteobacteria</taxon>
        <taxon>Alteromonadales</taxon>
        <taxon>Pseudoalteromonadaceae</taxon>
        <taxon>Psychrosphaera</taxon>
    </lineage>
</organism>
<dbReference type="PANTHER" id="PTHR30435">
    <property type="entry name" value="FLAGELLAR PROTEIN"/>
    <property type="match status" value="1"/>
</dbReference>
<keyword evidence="8" id="KW-0969">Cilium</keyword>
<keyword evidence="8" id="KW-0282">Flagellum</keyword>
<dbReference type="InterPro" id="IPR053967">
    <property type="entry name" value="LlgE_F_G-like_D1"/>
</dbReference>
<evidence type="ECO:0000313" key="9">
    <source>
        <dbReference type="Proteomes" id="UP001528411"/>
    </source>
</evidence>
<accession>A0ABT5F9V6</accession>